<evidence type="ECO:0000259" key="1">
    <source>
        <dbReference type="Pfam" id="PF23477"/>
    </source>
</evidence>
<comment type="caution">
    <text evidence="2">The sequence shown here is derived from an EMBL/GenBank/DDBJ whole genome shotgun (WGS) entry which is preliminary data.</text>
</comment>
<dbReference type="InterPro" id="IPR026363">
    <property type="entry name" value="CxxC-x17-CxxC_dom"/>
</dbReference>
<dbReference type="NCBIfam" id="TIGR04272">
    <property type="entry name" value="cxxc_cxxc_Mbark"/>
    <property type="match status" value="1"/>
</dbReference>
<evidence type="ECO:0000313" key="3">
    <source>
        <dbReference type="Proteomes" id="UP000565078"/>
    </source>
</evidence>
<evidence type="ECO:0000313" key="2">
    <source>
        <dbReference type="EMBL" id="HIH09788.1"/>
    </source>
</evidence>
<proteinExistence type="predicted"/>
<dbReference type="AlphaFoldDB" id="A0A7J4IW89"/>
<feature type="domain" description="CxxC-x17-CxxC" evidence="1">
    <location>
        <begin position="20"/>
        <end position="56"/>
    </location>
</feature>
<accession>A0A7J4IW89</accession>
<dbReference type="Pfam" id="PF23477">
    <property type="entry name" value="zf_Tbcl_2"/>
    <property type="match status" value="1"/>
</dbReference>
<sequence length="62" mass="7307">MLTVLKRKKVKREMQYGMPRQMYDATCSDCGQTTQVPFKPAEGRPVYCRNCYQKHKKPSSNY</sequence>
<reference evidence="3" key="1">
    <citation type="journal article" date="2020" name="bioRxiv">
        <title>A rank-normalized archaeal taxonomy based on genome phylogeny resolves widespread incomplete and uneven classifications.</title>
        <authorList>
            <person name="Rinke C."/>
            <person name="Chuvochina M."/>
            <person name="Mussig A.J."/>
            <person name="Chaumeil P.-A."/>
            <person name="Waite D.W."/>
            <person name="Whitman W.B."/>
            <person name="Parks D.H."/>
            <person name="Hugenholtz P."/>
        </authorList>
    </citation>
    <scope>NUCLEOTIDE SEQUENCE [LARGE SCALE GENOMIC DNA]</scope>
</reference>
<dbReference type="Proteomes" id="UP000565078">
    <property type="component" value="Unassembled WGS sequence"/>
</dbReference>
<protein>
    <recommendedName>
        <fullName evidence="1">CxxC-x17-CxxC domain-containing protein</fullName>
    </recommendedName>
</protein>
<name>A0A7J4IW89_9ARCH</name>
<gene>
    <name evidence="2" type="ORF">HA254_03900</name>
</gene>
<dbReference type="EMBL" id="DUGC01000060">
    <property type="protein sequence ID" value="HIH09788.1"/>
    <property type="molecule type" value="Genomic_DNA"/>
</dbReference>
<organism evidence="2 3">
    <name type="scientific">Candidatus Iainarchaeum sp</name>
    <dbReference type="NCBI Taxonomy" id="3101447"/>
    <lineage>
        <taxon>Archaea</taxon>
        <taxon>Candidatus Iainarchaeota</taxon>
        <taxon>Candidatus Iainarchaeia</taxon>
        <taxon>Candidatus Iainarchaeales</taxon>
        <taxon>Candidatus Iainarchaeaceae</taxon>
        <taxon>Candidatus Iainarchaeum</taxon>
    </lineage>
</organism>